<dbReference type="InterPro" id="IPR036236">
    <property type="entry name" value="Znf_C2H2_sf"/>
</dbReference>
<dbReference type="InterPro" id="IPR003604">
    <property type="entry name" value="Matrin/U1-like-C_Znf_C2H2"/>
</dbReference>
<feature type="region of interest" description="Disordered" evidence="2">
    <location>
        <begin position="701"/>
        <end position="738"/>
    </location>
</feature>
<dbReference type="PANTHER" id="PTHR31434">
    <property type="entry name" value="S PHASE CYCLIN A-ASSOCIATED PROTEIN IN THE ENDOPLASMIC RETICULUM"/>
    <property type="match status" value="1"/>
</dbReference>
<accession>A0A0K2SX48</accession>
<dbReference type="PANTHER" id="PTHR31434:SF2">
    <property type="entry name" value="S PHASE CYCLIN A-ASSOCIATED PROTEIN IN THE ENDOPLASMIC RETICULUM"/>
    <property type="match status" value="1"/>
</dbReference>
<feature type="compositionally biased region" description="Basic and acidic residues" evidence="2">
    <location>
        <begin position="208"/>
        <end position="240"/>
    </location>
</feature>
<feature type="compositionally biased region" description="Polar residues" evidence="2">
    <location>
        <begin position="151"/>
        <end position="165"/>
    </location>
</feature>
<feature type="compositionally biased region" description="Low complexity" evidence="2">
    <location>
        <begin position="304"/>
        <end position="316"/>
    </location>
</feature>
<feature type="coiled-coil region" evidence="1">
    <location>
        <begin position="667"/>
        <end position="701"/>
    </location>
</feature>
<feature type="compositionally biased region" description="Low complexity" evidence="2">
    <location>
        <begin position="719"/>
        <end position="730"/>
    </location>
</feature>
<feature type="region of interest" description="Disordered" evidence="2">
    <location>
        <begin position="613"/>
        <end position="639"/>
    </location>
</feature>
<feature type="compositionally biased region" description="Basic and acidic residues" evidence="2">
    <location>
        <begin position="286"/>
        <end position="302"/>
    </location>
</feature>
<dbReference type="Pfam" id="PF16501">
    <property type="entry name" value="SCAPER_N"/>
    <property type="match status" value="1"/>
</dbReference>
<feature type="compositionally biased region" description="Polar residues" evidence="2">
    <location>
        <begin position="326"/>
        <end position="349"/>
    </location>
</feature>
<evidence type="ECO:0000313" key="4">
    <source>
        <dbReference type="EMBL" id="CDW18338.1"/>
    </source>
</evidence>
<protein>
    <recommendedName>
        <fullName evidence="3">C2H2-type domain-containing protein</fullName>
    </recommendedName>
</protein>
<sequence length="1628" mass="183319">MSSHPRTRIRSASVGRDKKSDLQARYWAFLFQNLRRAVDDLYITCEADDSIPAAKEVVLILENYVRDFKNLTDWLKLNWDYENTPPPNRPQSLTWEVRKTSHSPKPYNSLLITSKRVMETAEVIKEVLSPEQELQVIPPLIDNLHKKNQFNSKQSCSDEQSNQAKTSENNSKSSISNPITSITTHNDSTYNGNSGKESYTSSNQIHISENKNEKTLDIKPPGDSKFTESSKSKNNVDHTKSSSTCDYTKVCISNSKPLKSSDSKGVAKLENCKNSSTQSLSVKNQTKSEELKNSKTKNEDSKTVSVSKIVPLSKSSSSDKNEDGNNRLSIKSPTATSKPEGTKVSPSISKTDDSKSCTLVSKTPRSSIITRPRTSIVKRTANTTSSPLLAVNKSLKPVFKPPSSSNGAILNPSKQTINASTKSKTTNVISPKNQRVSLVARQTIKNPSSLKTNVEKHTLKNRSGPVRSISNLVRPTSSFRRNAPSFGSNSSVHSSSSIRSWAETVKGSQEPVTGSVDNLTGEAKVKKSASEEEYGWKTVKSKSRSRNSLMCSSQNAPLDKKVSSYNAKSRFRLPSSAASLPCLLSEEPEDDEKENKAVNNVKIKKANSFNRKPVVSKVNSSNKDKLMSSNSLGKVNEGSFSNENGCGKTIDKIQIKQLTEESVRAHNESLNVAIARKEVAIAEAEQEEEYLVREIIETEKAELTEDTDGDTDVDKRSDSASSTNEVVSSSMTAASTNTPPISFEGLSWVEQIELEDQMESARYPGRAIQLHEKLSSPARKKEPHEAFKAHQEKQIRAQARRSKFQEEKAAKLSALNDRILEVMAKKEQLINERLEMILDKMKKAEVKRQEHIEGIRKKAHEEDAKLKEIAFINELQAQNARIEVMAHNQTSDEKCEGRLAELAEERAKKAEQREAKEARAEEKRRKIELKRIKDVERLKERIRTREERIEVEQKQLRKDRIEAAREKARDREERLSTVRAAEQDMKEELQEKIALKQEIVAKRHKERLELIRTKAFELSVQRGLKDDDSSVPRLQPYDPKKKCEICSVLILNEVQLQSHIRGKLHTENVNKTNEGRLLSKEEIQNCNITRIVDAGDNELDPKIYLKKERSKSMKKKAKKIKNRLLTRGIECEKNFNKNSSFTASSSSSPNRAKIGRALKEIEKLLNSQGKGSWPNSSLSGLDRSLGEISRSFEKRDASDQSAFYHFQGFSYLTKIFISLAEQKNSCFIPLKSICCVAKIWSEACVEHDSNTEYVLMSNSLILIVEILRERLDLLMPEGLVKNDDIDNDFHHLPDWPIVEPVAQSILDLLTSCLNELTPLAKRRQGDKTEWIARIQDQITYIINIGIVDQLAGYFHKVQDSIDNKPEVGEFILSTLRFLSSLISVVEEVIFPDNPTAIIEDPTCLFTSLRYTDLVGLVSMLYGILLHQDRPPRDTSDPVIKLPEHILKVAFAASRLLHRMVRTNLEMVQVVLGSEGISLEFRHIASYLLWYCLAQEDQVVLLHEIIILVGYFAARHKDNQLIVKSGNQPSILQQLCILPFPYFCQPSLKRILFPSLLACCYENKENLGILAEELNWGFIEDFIKISGGKNHLVQIVLCNPLPSSPPSLQQHKKSPSHTNGNSNICAVQE</sequence>
<dbReference type="SMART" id="SM00451">
    <property type="entry name" value="ZnF_U1"/>
    <property type="match status" value="1"/>
</dbReference>
<proteinExistence type="predicted"/>
<dbReference type="InterPro" id="IPR032446">
    <property type="entry name" value="SCAPER_N"/>
</dbReference>
<evidence type="ECO:0000259" key="3">
    <source>
        <dbReference type="PROSITE" id="PS00028"/>
    </source>
</evidence>
<dbReference type="PROSITE" id="PS00028">
    <property type="entry name" value="ZINC_FINGER_C2H2_1"/>
    <property type="match status" value="1"/>
</dbReference>
<feature type="domain" description="C2H2-type" evidence="3">
    <location>
        <begin position="1043"/>
        <end position="1065"/>
    </location>
</feature>
<feature type="compositionally biased region" description="Low complexity" evidence="2">
    <location>
        <begin position="166"/>
        <end position="186"/>
    </location>
</feature>
<name>A0A0K2SX48_LEPSM</name>
<reference evidence="4" key="1">
    <citation type="submission" date="2014-05" db="EMBL/GenBank/DDBJ databases">
        <authorList>
            <person name="Chronopoulou M."/>
        </authorList>
    </citation>
    <scope>NUCLEOTIDE SEQUENCE</scope>
    <source>
        <tissue evidence="4">Whole organism</tissue>
    </source>
</reference>
<feature type="compositionally biased region" description="Polar residues" evidence="2">
    <location>
        <begin position="187"/>
        <end position="207"/>
    </location>
</feature>
<feature type="compositionally biased region" description="Polar residues" evidence="2">
    <location>
        <begin position="617"/>
        <end position="639"/>
    </location>
</feature>
<dbReference type="GO" id="GO:0008270">
    <property type="term" value="F:zinc ion binding"/>
    <property type="evidence" value="ECO:0007669"/>
    <property type="project" value="InterPro"/>
</dbReference>
<dbReference type="EMBL" id="HACA01000977">
    <property type="protein sequence ID" value="CDW18338.1"/>
    <property type="molecule type" value="Transcribed_RNA"/>
</dbReference>
<dbReference type="OrthoDB" id="6360654at2759"/>
<dbReference type="GO" id="GO:0003676">
    <property type="term" value="F:nucleic acid binding"/>
    <property type="evidence" value="ECO:0007669"/>
    <property type="project" value="InterPro"/>
</dbReference>
<keyword evidence="1" id="KW-0175">Coiled coil</keyword>
<evidence type="ECO:0000256" key="1">
    <source>
        <dbReference type="SAM" id="Coils"/>
    </source>
</evidence>
<feature type="coiled-coil region" evidence="1">
    <location>
        <begin position="899"/>
        <end position="999"/>
    </location>
</feature>
<dbReference type="InterPro" id="IPR013087">
    <property type="entry name" value="Znf_C2H2_type"/>
</dbReference>
<dbReference type="EMBL" id="HACA01000976">
    <property type="protein sequence ID" value="CDW18337.1"/>
    <property type="molecule type" value="Transcribed_RNA"/>
</dbReference>
<feature type="compositionally biased region" description="Polar residues" evidence="2">
    <location>
        <begin position="272"/>
        <end position="285"/>
    </location>
</feature>
<evidence type="ECO:0000256" key="2">
    <source>
        <dbReference type="SAM" id="MobiDB-lite"/>
    </source>
</evidence>
<dbReference type="Gene3D" id="3.30.160.60">
    <property type="entry name" value="Classic Zinc Finger"/>
    <property type="match status" value="1"/>
</dbReference>
<organism evidence="4">
    <name type="scientific">Lepeophtheirus salmonis</name>
    <name type="common">Salmon louse</name>
    <name type="synonym">Caligus salmonis</name>
    <dbReference type="NCBI Taxonomy" id="72036"/>
    <lineage>
        <taxon>Eukaryota</taxon>
        <taxon>Metazoa</taxon>
        <taxon>Ecdysozoa</taxon>
        <taxon>Arthropoda</taxon>
        <taxon>Crustacea</taxon>
        <taxon>Multicrustacea</taxon>
        <taxon>Hexanauplia</taxon>
        <taxon>Copepoda</taxon>
        <taxon>Siphonostomatoida</taxon>
        <taxon>Caligidae</taxon>
        <taxon>Lepeophtheirus</taxon>
    </lineage>
</organism>
<dbReference type="SUPFAM" id="SSF57667">
    <property type="entry name" value="beta-beta-alpha zinc fingers"/>
    <property type="match status" value="1"/>
</dbReference>
<feature type="region of interest" description="Disordered" evidence="2">
    <location>
        <begin position="272"/>
        <end position="364"/>
    </location>
</feature>
<feature type="region of interest" description="Disordered" evidence="2">
    <location>
        <begin position="151"/>
        <end position="243"/>
    </location>
</feature>